<dbReference type="Proteomes" id="UP000316759">
    <property type="component" value="Unassembled WGS sequence"/>
</dbReference>
<evidence type="ECO:0000313" key="1">
    <source>
        <dbReference type="EMBL" id="TPP61132.1"/>
    </source>
</evidence>
<name>A0A504YH92_FASGI</name>
<dbReference type="EMBL" id="SUNJ01008569">
    <property type="protein sequence ID" value="TPP61132.1"/>
    <property type="molecule type" value="Genomic_DNA"/>
</dbReference>
<comment type="caution">
    <text evidence="1">The sequence shown here is derived from an EMBL/GenBank/DDBJ whole genome shotgun (WGS) entry which is preliminary data.</text>
</comment>
<sequence>MQLDSMFSVLPQEIHPNNRKVLPCQQKSHNLSVICCVLTPISISSGLRAHPSHFAQSANFPRLRMSGRCSSGHSLDARLLPGSCPAKYFGIHVLRGHSTDLQ</sequence>
<proteinExistence type="predicted"/>
<accession>A0A504YH92</accession>
<keyword evidence="2" id="KW-1185">Reference proteome</keyword>
<gene>
    <name evidence="1" type="ORF">FGIG_02886</name>
</gene>
<protein>
    <submittedName>
        <fullName evidence="1">Uncharacterized protein</fullName>
    </submittedName>
</protein>
<organism evidence="1 2">
    <name type="scientific">Fasciola gigantica</name>
    <name type="common">Giant liver fluke</name>
    <dbReference type="NCBI Taxonomy" id="46835"/>
    <lineage>
        <taxon>Eukaryota</taxon>
        <taxon>Metazoa</taxon>
        <taxon>Spiralia</taxon>
        <taxon>Lophotrochozoa</taxon>
        <taxon>Platyhelminthes</taxon>
        <taxon>Trematoda</taxon>
        <taxon>Digenea</taxon>
        <taxon>Plagiorchiida</taxon>
        <taxon>Echinostomata</taxon>
        <taxon>Echinostomatoidea</taxon>
        <taxon>Fasciolidae</taxon>
        <taxon>Fasciola</taxon>
    </lineage>
</organism>
<evidence type="ECO:0000313" key="2">
    <source>
        <dbReference type="Proteomes" id="UP000316759"/>
    </source>
</evidence>
<dbReference type="AlphaFoldDB" id="A0A504YH92"/>
<reference evidence="1 2" key="1">
    <citation type="submission" date="2019-04" db="EMBL/GenBank/DDBJ databases">
        <title>Annotation for the trematode Fasciola gigantica.</title>
        <authorList>
            <person name="Choi Y.-J."/>
        </authorList>
    </citation>
    <scope>NUCLEOTIDE SEQUENCE [LARGE SCALE GENOMIC DNA]</scope>
    <source>
        <strain evidence="1">Uganda_cow_1</strain>
    </source>
</reference>